<dbReference type="EMBL" id="DQ491002">
    <property type="protein sequence ID" value="ABT14864.1"/>
    <property type="molecule type" value="Genomic_DNA"/>
</dbReference>
<dbReference type="NCBIfam" id="TIGR03026">
    <property type="entry name" value="NDP-sugDHase"/>
    <property type="match status" value="1"/>
</dbReference>
<evidence type="ECO:0000259" key="5">
    <source>
        <dbReference type="SMART" id="SM00984"/>
    </source>
</evidence>
<name>A7IWZ0_PBCVN</name>
<dbReference type="Pfam" id="PF03721">
    <property type="entry name" value="UDPG_MGDP_dh_N"/>
    <property type="match status" value="1"/>
</dbReference>
<evidence type="ECO:0000256" key="2">
    <source>
        <dbReference type="ARBA" id="ARBA00023002"/>
    </source>
</evidence>
<dbReference type="PIRSF" id="PIRSF000124">
    <property type="entry name" value="UDPglc_GDPman_dh"/>
    <property type="match status" value="1"/>
</dbReference>
<dbReference type="KEGG" id="vg:5659575"/>
<dbReference type="InterPro" id="IPR014027">
    <property type="entry name" value="UDP-Glc/GDP-Man_DH_C"/>
</dbReference>
<dbReference type="SUPFAM" id="SSF52413">
    <property type="entry name" value="UDP-glucose/GDP-mannose dehydrogenase C-terminal domain"/>
    <property type="match status" value="1"/>
</dbReference>
<dbReference type="Proteomes" id="UP000202419">
    <property type="component" value="Segment"/>
</dbReference>
<dbReference type="Pfam" id="PF00984">
    <property type="entry name" value="UDPG_MGDP_dh"/>
    <property type="match status" value="1"/>
</dbReference>
<dbReference type="SUPFAM" id="SSF48179">
    <property type="entry name" value="6-phosphogluconate dehydrogenase C-terminal domain-like"/>
    <property type="match status" value="1"/>
</dbReference>
<dbReference type="GO" id="GO:0000271">
    <property type="term" value="P:polysaccharide biosynthetic process"/>
    <property type="evidence" value="ECO:0007669"/>
    <property type="project" value="InterPro"/>
</dbReference>
<dbReference type="InterPro" id="IPR001732">
    <property type="entry name" value="UDP-Glc/GDP-Man_DH_N"/>
</dbReference>
<dbReference type="InterPro" id="IPR014026">
    <property type="entry name" value="UDP-Glc/GDP-Man_DH_dimer"/>
</dbReference>
<organism evidence="6 7">
    <name type="scientific">Paramecium bursaria Chlorella virus NY2A</name>
    <name type="common">PBCV-NY2A</name>
    <dbReference type="NCBI Taxonomy" id="46021"/>
    <lineage>
        <taxon>Viruses</taxon>
        <taxon>Varidnaviria</taxon>
        <taxon>Bamfordvirae</taxon>
        <taxon>Nucleocytoviricota</taxon>
        <taxon>Megaviricetes</taxon>
        <taxon>Algavirales</taxon>
        <taxon>Phycodnaviridae</taxon>
        <taxon>Chlorovirus</taxon>
        <taxon>Chlorovirus americanus</taxon>
    </lineage>
</organism>
<keyword evidence="7" id="KW-1185">Reference proteome</keyword>
<comment type="similarity">
    <text evidence="1 4">Belongs to the UDP-glucose/GDP-mannose dehydrogenase family.</text>
</comment>
<dbReference type="PANTHER" id="PTHR43491">
    <property type="entry name" value="UDP-N-ACETYL-D-MANNOSAMINE DEHYDROGENASE"/>
    <property type="match status" value="1"/>
</dbReference>
<evidence type="ECO:0000313" key="7">
    <source>
        <dbReference type="Proteomes" id="UP000202419"/>
    </source>
</evidence>
<dbReference type="PANTHER" id="PTHR43491:SF2">
    <property type="entry name" value="UDP-N-ACETYL-D-MANNOSAMINE DEHYDROGENASE"/>
    <property type="match status" value="1"/>
</dbReference>
<feature type="domain" description="UDP-glucose/GDP-mannose dehydrogenase C-terminal" evidence="5">
    <location>
        <begin position="292"/>
        <end position="379"/>
    </location>
</feature>
<dbReference type="InterPro" id="IPR017476">
    <property type="entry name" value="UDP-Glc/GDP-Man"/>
</dbReference>
<organismHost>
    <name type="scientific">Chlorella</name>
    <dbReference type="NCBI Taxonomy" id="3071"/>
</organismHost>
<keyword evidence="2" id="KW-0560">Oxidoreductase</keyword>
<dbReference type="GO" id="GO:0016616">
    <property type="term" value="F:oxidoreductase activity, acting on the CH-OH group of donors, NAD or NADP as acceptor"/>
    <property type="evidence" value="ECO:0007669"/>
    <property type="project" value="InterPro"/>
</dbReference>
<evidence type="ECO:0000256" key="3">
    <source>
        <dbReference type="ARBA" id="ARBA00023027"/>
    </source>
</evidence>
<dbReference type="PIRSF" id="PIRSF500136">
    <property type="entry name" value="UDP_ManNAc_DH"/>
    <property type="match status" value="1"/>
</dbReference>
<dbReference type="Gene3D" id="3.40.50.720">
    <property type="entry name" value="NAD(P)-binding Rossmann-like Domain"/>
    <property type="match status" value="2"/>
</dbReference>
<dbReference type="Pfam" id="PF03720">
    <property type="entry name" value="UDPG_MGDP_dh_C"/>
    <property type="match status" value="1"/>
</dbReference>
<dbReference type="GeneID" id="5659575"/>
<sequence>MTTTKIGVIGSGYVGLELIQVLSRGYKEKDCEIVAYDIYEPRAKYVDEITDTNVKASNDHSILKNCDAYLICVPTPDDENNRPDESCLRAAKKLVETYAREKTILILESSVCIGDTRAIFGDLREKNIFVAFSPERVDPGRVYPPAHTIHKLIGGIDEESLDAAYAIYEPAFDNLVRVSSPEVAEFSKLYENTYRLMNIAFANQMADAAKKLGLDPDEIYHAVKTKPFGLDGPFTHGLGAGGPCLPSNALHLLHTCDVPILKIASDACASRPIEKANDFARFASENRITKIVVSGLTFKKNVSTIVASPALAFAQELMKLMDIVVHDPLVDKESLTKMKFSTNIENDLEDAECVILLVAHDHPDTDIIKKYSHKFVWNP</sequence>
<dbReference type="InterPro" id="IPR008927">
    <property type="entry name" value="6-PGluconate_DH-like_C_sf"/>
</dbReference>
<evidence type="ECO:0000256" key="4">
    <source>
        <dbReference type="PIRNR" id="PIRNR000124"/>
    </source>
</evidence>
<reference evidence="6 7" key="1">
    <citation type="journal article" date="2007" name="Virology">
        <title>Sequence and annotation of the 369-kb NY-2A and the 345-kb AR158 viruses that infect Chlorella NC64A.</title>
        <authorList>
            <person name="Fitzgerald L.A."/>
            <person name="Graves M.V."/>
            <person name="Li X."/>
            <person name="Feldblyum T."/>
            <person name="Nierman W.C."/>
            <person name="Van Etten J.L."/>
        </authorList>
    </citation>
    <scope>NUCLEOTIDE SEQUENCE [LARGE SCALE GENOMIC DNA]</scope>
    <source>
        <strain evidence="6 7">NY-2A</strain>
    </source>
</reference>
<proteinExistence type="inferred from homology"/>
<dbReference type="GO" id="GO:0051287">
    <property type="term" value="F:NAD binding"/>
    <property type="evidence" value="ECO:0007669"/>
    <property type="project" value="InterPro"/>
</dbReference>
<protein>
    <submittedName>
        <fullName evidence="6">Uncharacterized protein B465R</fullName>
    </submittedName>
</protein>
<dbReference type="SUPFAM" id="SSF51735">
    <property type="entry name" value="NAD(P)-binding Rossmann-fold domains"/>
    <property type="match status" value="1"/>
</dbReference>
<evidence type="ECO:0000313" key="6">
    <source>
        <dbReference type="EMBL" id="ABT14864.1"/>
    </source>
</evidence>
<dbReference type="OrthoDB" id="27298at10239"/>
<accession>A7IWZ0</accession>
<dbReference type="GO" id="GO:0016628">
    <property type="term" value="F:oxidoreductase activity, acting on the CH-CH group of donors, NAD or NADP as acceptor"/>
    <property type="evidence" value="ECO:0007669"/>
    <property type="project" value="InterPro"/>
</dbReference>
<evidence type="ECO:0000256" key="1">
    <source>
        <dbReference type="ARBA" id="ARBA00006601"/>
    </source>
</evidence>
<dbReference type="InterPro" id="IPR036220">
    <property type="entry name" value="UDP-Glc/GDP-Man_DH_C_sf"/>
</dbReference>
<dbReference type="SMART" id="SM00984">
    <property type="entry name" value="UDPG_MGDP_dh_C"/>
    <property type="match status" value="1"/>
</dbReference>
<dbReference type="InterPro" id="IPR036291">
    <property type="entry name" value="NAD(P)-bd_dom_sf"/>
</dbReference>
<gene>
    <name evidence="6" type="primary">B465R</name>
    <name evidence="6" type="ORF">NY2A_B465R</name>
</gene>
<dbReference type="RefSeq" id="YP_001497661.1">
    <property type="nucleotide sequence ID" value="NC_009898.1"/>
</dbReference>
<dbReference type="InterPro" id="IPR028359">
    <property type="entry name" value="UDP_ManNAc/GlcNAc_DH"/>
</dbReference>
<keyword evidence="3" id="KW-0520">NAD</keyword>